<dbReference type="InterPro" id="IPR005255">
    <property type="entry name" value="PdxA_fam"/>
</dbReference>
<evidence type="ECO:0000256" key="1">
    <source>
        <dbReference type="ARBA" id="ARBA00022723"/>
    </source>
</evidence>
<comment type="caution">
    <text evidence="4">The sequence shown here is derived from an EMBL/GenBank/DDBJ whole genome shotgun (WGS) entry which is preliminary data.</text>
</comment>
<evidence type="ECO:0000313" key="4">
    <source>
        <dbReference type="EMBL" id="MBK3517911.1"/>
    </source>
</evidence>
<dbReference type="GO" id="GO:0050570">
    <property type="term" value="F:4-hydroxythreonine-4-phosphate dehydrogenase activity"/>
    <property type="evidence" value="ECO:0007669"/>
    <property type="project" value="UniProtKB-EC"/>
</dbReference>
<gene>
    <name evidence="4" type="primary">pdxA</name>
    <name evidence="4" type="ORF">JIV24_11260</name>
</gene>
<dbReference type="EMBL" id="JAENRR010000024">
    <property type="protein sequence ID" value="MBK3517911.1"/>
    <property type="molecule type" value="Genomic_DNA"/>
</dbReference>
<dbReference type="PANTHER" id="PTHR30004:SF6">
    <property type="entry name" value="D-THREONATE 4-PHOSPHATE DEHYDROGENASE"/>
    <property type="match status" value="1"/>
</dbReference>
<dbReference type="Proteomes" id="UP000605676">
    <property type="component" value="Unassembled WGS sequence"/>
</dbReference>
<evidence type="ECO:0000313" key="5">
    <source>
        <dbReference type="Proteomes" id="UP000605676"/>
    </source>
</evidence>
<keyword evidence="5" id="KW-1185">Reference proteome</keyword>
<dbReference type="RefSeq" id="WP_200465141.1">
    <property type="nucleotide sequence ID" value="NZ_JAENRR010000024.1"/>
</dbReference>
<dbReference type="Pfam" id="PF04166">
    <property type="entry name" value="PdxA"/>
    <property type="match status" value="1"/>
</dbReference>
<organism evidence="4 5">
    <name type="scientific">Carboxylicivirga marina</name>
    <dbReference type="NCBI Taxonomy" id="2800988"/>
    <lineage>
        <taxon>Bacteria</taxon>
        <taxon>Pseudomonadati</taxon>
        <taxon>Bacteroidota</taxon>
        <taxon>Bacteroidia</taxon>
        <taxon>Marinilabiliales</taxon>
        <taxon>Marinilabiliaceae</taxon>
        <taxon>Carboxylicivirga</taxon>
    </lineage>
</organism>
<sequence length="354" mass="38709">MSEEKIKVGITHGDINGIGYEVIFKTLADARIFESFVPIIYGSSKVAAYHRKALNIGNFSLNSINSVKDAHTKRVNIINCLDDNIRVELGKSTSIGGDSAFKALEMAVKDLKEGRIDVLVTAPINKENIQSETFSFPGHTEYLHQAAGEGEALMLMVSDHMKVGVVAGHVPMKDVVSKITEESIMKKLRALNHSLQQDFSIRKPRIAVLGLNPHAGDGGVIGSEEKDIIIPTLSKAKEEGIMALGPYPADGLFGSEQFKNFDAILAMYHDQGLAPFKTLTFSKGVNFTAGLPFIRTSPDHGTAFEIAGQDKANADSFKEAVYLAVDVCRNRKMNINLSKNPLKSYDINELEQKD</sequence>
<dbReference type="EC" id="1.1.1.262" evidence="4"/>
<dbReference type="NCBIfam" id="TIGR00557">
    <property type="entry name" value="pdxA"/>
    <property type="match status" value="1"/>
</dbReference>
<name>A0ABS1HJQ6_9BACT</name>
<protein>
    <submittedName>
        <fullName evidence="4">4-hydroxythreonine-4-phosphate dehydrogenase PdxA</fullName>
        <ecNumber evidence="4">1.1.1.262</ecNumber>
    </submittedName>
</protein>
<keyword evidence="2 4" id="KW-0560">Oxidoreductase</keyword>
<dbReference type="SUPFAM" id="SSF53659">
    <property type="entry name" value="Isocitrate/Isopropylmalate dehydrogenase-like"/>
    <property type="match status" value="1"/>
</dbReference>
<reference evidence="4 5" key="1">
    <citation type="submission" date="2021-01" db="EMBL/GenBank/DDBJ databases">
        <title>Carboxyliciviraga sp.nov., isolated from coastal sediments.</title>
        <authorList>
            <person name="Lu D."/>
            <person name="Zhang T."/>
        </authorList>
    </citation>
    <scope>NUCLEOTIDE SEQUENCE [LARGE SCALE GENOMIC DNA]</scope>
    <source>
        <strain evidence="4 5">N1Y132</strain>
    </source>
</reference>
<evidence type="ECO:0000256" key="2">
    <source>
        <dbReference type="ARBA" id="ARBA00023002"/>
    </source>
</evidence>
<keyword evidence="3" id="KW-0520">NAD</keyword>
<dbReference type="Gene3D" id="3.40.718.10">
    <property type="entry name" value="Isopropylmalate Dehydrogenase"/>
    <property type="match status" value="1"/>
</dbReference>
<keyword evidence="1" id="KW-0479">Metal-binding</keyword>
<proteinExistence type="predicted"/>
<evidence type="ECO:0000256" key="3">
    <source>
        <dbReference type="ARBA" id="ARBA00023027"/>
    </source>
</evidence>
<accession>A0ABS1HJQ6</accession>
<dbReference type="PANTHER" id="PTHR30004">
    <property type="entry name" value="4-HYDROXYTHREONINE-4-PHOSPHATE DEHYDROGENASE"/>
    <property type="match status" value="1"/>
</dbReference>